<dbReference type="InterPro" id="IPR002110">
    <property type="entry name" value="Ankyrin_rpt"/>
</dbReference>
<keyword evidence="1" id="KW-0677">Repeat</keyword>
<gene>
    <name evidence="4" type="ORF">DFP72DRAFT_916632</name>
</gene>
<evidence type="ECO:0000256" key="2">
    <source>
        <dbReference type="PROSITE-ProRule" id="PRU00023"/>
    </source>
</evidence>
<proteinExistence type="predicted"/>
<dbReference type="Proteomes" id="UP000521943">
    <property type="component" value="Unassembled WGS sequence"/>
</dbReference>
<name>A0A8H6HJW1_9AGAR</name>
<sequence length="1100" mass="122816">MDAPQGGVHFFPGAAGTSAHDISIVNAGGDIHQYVYYNNYLKSAPINIVTASIEEVTVWLNGANFREIYRLSLEARMDDTGTWLIATFEFGEFLRKKGTVVWATGLPGSGKTILASITIEHLEKTFSGRTDIAVIYAFLRFSEKLTLLEIIAGLLSQLVRSYPNVLAHVLLVYQQAKKFQDKLSCTEAVNILKGTLDLFSDAFIVIDGLDEVNDATKDGLLGILTSLQAHILFTCRPLEYLYMHRRDQDLHISVQAQTRDIDIYVAKRIKERAKLAAILSANPTGMFLLARLQMELVLEKCTTLKSVFEALETLPSGVNDMHQATMERINSQSEAEVSIAQRTFLWLLHAREDLSPTFLTHALSFSFRDKVFHEESSVSIPMLLSTCCGLVTVEDSGLGQGPVVRFIHHSTQEFMKTVEFSQLPDPHNLLVVTSVACMDTYWETIVAEAAPNSIFRLDLQLYTEREHLPLLQYALAHWGHHAKICDDQKALSPLIPSFLSKFDVYALLEAASSKIYYGGIVSSGLHLAAAYDLANLISSKRLRYLPVDQTKTPFHVAAERGHIASLDALLKCYSGVHVRDGAGETPLHVAHNSAVAQILLGLTPSDTWRANPAELLDINAHNRYEQSALFKACNIRGAPDERTRRLIGAFASHPGIDPNLVCSRGNTHLLRFCRDRSQDAAKLLISSFPNLEFHTENRKGQTPLGQACESRSAFLVDQILSRNPGTVHHQENRNGQTALERLLERSAYNMYPTGEEGQIIGLLTMYGGTIRMLQAARGSLPIYLPMSAVGDERSKSQVIFVSLDDRHRYENGRTSLMLMANVPRALKYLISKFGDRADWVNAQDNYGRSALMHACFDGQGQTSIEVLVLFCSSVDIHLRDRQGISALEYAMSSGMFEAIEILLNHESWNPLSIRKAIIAATQKQVISASPLALCKLLATQRVQNALSELQMLDRGDRRDIIGLMAMLHRRTDCQDLAVINIGERVLWDPSRDLLQNAVAWLVGDLESDTPLAQFARLSSSIPKEPAAIRKFTIYALNCTTLPLEALDLHFIQEHVRTSFIWDVHVRHPDTAILINCLYRRRDGFELFQILYNGAFGCERL</sequence>
<dbReference type="PANTHER" id="PTHR10039">
    <property type="entry name" value="AMELOGENIN"/>
    <property type="match status" value="1"/>
</dbReference>
<evidence type="ECO:0000259" key="3">
    <source>
        <dbReference type="Pfam" id="PF24883"/>
    </source>
</evidence>
<dbReference type="InterPro" id="IPR036770">
    <property type="entry name" value="Ankyrin_rpt-contain_sf"/>
</dbReference>
<comment type="caution">
    <text evidence="4">The sequence shown here is derived from an EMBL/GenBank/DDBJ whole genome shotgun (WGS) entry which is preliminary data.</text>
</comment>
<dbReference type="InterPro" id="IPR056884">
    <property type="entry name" value="NPHP3-like_N"/>
</dbReference>
<dbReference type="Pfam" id="PF24883">
    <property type="entry name" value="NPHP3_N"/>
    <property type="match status" value="1"/>
</dbReference>
<evidence type="ECO:0000313" key="4">
    <source>
        <dbReference type="EMBL" id="KAF6748395.1"/>
    </source>
</evidence>
<dbReference type="AlphaFoldDB" id="A0A8H6HJW1"/>
<evidence type="ECO:0000256" key="1">
    <source>
        <dbReference type="ARBA" id="ARBA00022737"/>
    </source>
</evidence>
<dbReference type="EMBL" id="JACGCI010000071">
    <property type="protein sequence ID" value="KAF6748395.1"/>
    <property type="molecule type" value="Genomic_DNA"/>
</dbReference>
<dbReference type="Gene3D" id="1.25.40.20">
    <property type="entry name" value="Ankyrin repeat-containing domain"/>
    <property type="match status" value="3"/>
</dbReference>
<dbReference type="OrthoDB" id="448455at2759"/>
<dbReference type="SUPFAM" id="SSF52540">
    <property type="entry name" value="P-loop containing nucleoside triphosphate hydrolases"/>
    <property type="match status" value="1"/>
</dbReference>
<keyword evidence="5" id="KW-1185">Reference proteome</keyword>
<keyword evidence="2" id="KW-0040">ANK repeat</keyword>
<dbReference type="PANTHER" id="PTHR10039:SF16">
    <property type="entry name" value="GPI INOSITOL-DEACYLASE"/>
    <property type="match status" value="1"/>
</dbReference>
<feature type="repeat" description="ANK" evidence="2">
    <location>
        <begin position="549"/>
        <end position="581"/>
    </location>
</feature>
<accession>A0A8H6HJW1</accession>
<feature type="domain" description="Nephrocystin 3-like N-terminal" evidence="3">
    <location>
        <begin position="79"/>
        <end position="236"/>
    </location>
</feature>
<evidence type="ECO:0000313" key="5">
    <source>
        <dbReference type="Proteomes" id="UP000521943"/>
    </source>
</evidence>
<protein>
    <recommendedName>
        <fullName evidence="3">Nephrocystin 3-like N-terminal domain-containing protein</fullName>
    </recommendedName>
</protein>
<dbReference type="SUPFAM" id="SSF48403">
    <property type="entry name" value="Ankyrin repeat"/>
    <property type="match status" value="1"/>
</dbReference>
<reference evidence="4 5" key="1">
    <citation type="submission" date="2020-07" db="EMBL/GenBank/DDBJ databases">
        <title>Comparative genomics of pyrophilous fungi reveals a link between fire events and developmental genes.</title>
        <authorList>
            <consortium name="DOE Joint Genome Institute"/>
            <person name="Steindorff A.S."/>
            <person name="Carver A."/>
            <person name="Calhoun S."/>
            <person name="Stillman K."/>
            <person name="Liu H."/>
            <person name="Lipzen A."/>
            <person name="Pangilinan J."/>
            <person name="Labutti K."/>
            <person name="Bruns T.D."/>
            <person name="Grigoriev I.V."/>
        </authorList>
    </citation>
    <scope>NUCLEOTIDE SEQUENCE [LARGE SCALE GENOMIC DNA]</scope>
    <source>
        <strain evidence="4 5">CBS 144469</strain>
    </source>
</reference>
<dbReference type="Gene3D" id="3.40.50.300">
    <property type="entry name" value="P-loop containing nucleotide triphosphate hydrolases"/>
    <property type="match status" value="1"/>
</dbReference>
<dbReference type="InterPro" id="IPR027417">
    <property type="entry name" value="P-loop_NTPase"/>
</dbReference>
<dbReference type="SMART" id="SM00248">
    <property type="entry name" value="ANK"/>
    <property type="match status" value="6"/>
</dbReference>
<organism evidence="4 5">
    <name type="scientific">Ephemerocybe angulata</name>
    <dbReference type="NCBI Taxonomy" id="980116"/>
    <lineage>
        <taxon>Eukaryota</taxon>
        <taxon>Fungi</taxon>
        <taxon>Dikarya</taxon>
        <taxon>Basidiomycota</taxon>
        <taxon>Agaricomycotina</taxon>
        <taxon>Agaricomycetes</taxon>
        <taxon>Agaricomycetidae</taxon>
        <taxon>Agaricales</taxon>
        <taxon>Agaricineae</taxon>
        <taxon>Psathyrellaceae</taxon>
        <taxon>Ephemerocybe</taxon>
    </lineage>
</organism>
<dbReference type="PROSITE" id="PS50088">
    <property type="entry name" value="ANK_REPEAT"/>
    <property type="match status" value="1"/>
</dbReference>